<protein>
    <recommendedName>
        <fullName evidence="4">Superoxide dismutase 1 copper chaperone</fullName>
    </recommendedName>
</protein>
<evidence type="ECO:0000256" key="2">
    <source>
        <dbReference type="ARBA" id="ARBA00004496"/>
    </source>
</evidence>
<comment type="subcellular location">
    <subcellularLocation>
        <location evidence="2">Cytoplasm</location>
    </subcellularLocation>
</comment>
<keyword evidence="8" id="KW-1015">Disulfide bond</keyword>
<keyword evidence="13" id="KW-1185">Reference proteome</keyword>
<dbReference type="AlphaFoldDB" id="A0AAI9WZE0"/>
<dbReference type="GO" id="GO:0006801">
    <property type="term" value="P:superoxide metabolic process"/>
    <property type="evidence" value="ECO:0007669"/>
    <property type="project" value="InterPro"/>
</dbReference>
<dbReference type="FunFam" id="2.60.40.200:FF:000014">
    <property type="entry name" value="Superoxide dismutase 1 copper chaperone"/>
    <property type="match status" value="1"/>
</dbReference>
<dbReference type="InterPro" id="IPR036163">
    <property type="entry name" value="HMA_dom_sf"/>
</dbReference>
<keyword evidence="7" id="KW-0186">Copper</keyword>
<dbReference type="PROSITE" id="PS50846">
    <property type="entry name" value="HMA_2"/>
    <property type="match status" value="1"/>
</dbReference>
<evidence type="ECO:0000256" key="7">
    <source>
        <dbReference type="ARBA" id="ARBA00023008"/>
    </source>
</evidence>
<evidence type="ECO:0000256" key="4">
    <source>
        <dbReference type="ARBA" id="ARBA00016103"/>
    </source>
</evidence>
<dbReference type="Gene3D" id="2.60.40.200">
    <property type="entry name" value="Superoxide dismutase, copper/zinc binding domain"/>
    <property type="match status" value="1"/>
</dbReference>
<evidence type="ECO:0000259" key="11">
    <source>
        <dbReference type="PROSITE" id="PS50846"/>
    </source>
</evidence>
<dbReference type="SUPFAM" id="SSF55008">
    <property type="entry name" value="HMA, heavy metal-associated domain"/>
    <property type="match status" value="1"/>
</dbReference>
<keyword evidence="5" id="KW-0963">Cytoplasm</keyword>
<dbReference type="FunFam" id="3.30.70.100:FF:000038">
    <property type="entry name" value="Superoxide dismutase 1 copper chaperone"/>
    <property type="match status" value="1"/>
</dbReference>
<dbReference type="GO" id="GO:0046872">
    <property type="term" value="F:metal ion binding"/>
    <property type="evidence" value="ECO:0007669"/>
    <property type="project" value="UniProtKB-KW"/>
</dbReference>
<dbReference type="Gene3D" id="3.30.70.100">
    <property type="match status" value="1"/>
</dbReference>
<dbReference type="RefSeq" id="XP_049181560.1">
    <property type="nucleotide sequence ID" value="XM_049322544.1"/>
</dbReference>
<evidence type="ECO:0000313" key="13">
    <source>
        <dbReference type="Proteomes" id="UP001202479"/>
    </source>
</evidence>
<comment type="cofactor">
    <cofactor evidence="1">
        <name>Cu(2+)</name>
        <dbReference type="ChEBI" id="CHEBI:29036"/>
    </cofactor>
</comment>
<accession>A0AAI9WZE0</accession>
<evidence type="ECO:0000256" key="8">
    <source>
        <dbReference type="ARBA" id="ARBA00023157"/>
    </source>
</evidence>
<comment type="function">
    <text evidence="10">Copper chaperone for superoxide dismutase 1 (SOD1). Binds copper ions and delivers them specifically to SOD1.</text>
</comment>
<dbReference type="InterPro" id="IPR006121">
    <property type="entry name" value="HMA_dom"/>
</dbReference>
<dbReference type="GO" id="GO:0005737">
    <property type="term" value="C:cytoplasm"/>
    <property type="evidence" value="ECO:0007669"/>
    <property type="project" value="UniProtKB-SubCell"/>
</dbReference>
<comment type="caution">
    <text evidence="12">The sequence shown here is derived from an EMBL/GenBank/DDBJ whole genome shotgun (WGS) entry which is preliminary data.</text>
</comment>
<dbReference type="Proteomes" id="UP001202479">
    <property type="component" value="Unassembled WGS sequence"/>
</dbReference>
<gene>
    <name evidence="12" type="ORF">KGF56_001422</name>
</gene>
<feature type="domain" description="HMA" evidence="11">
    <location>
        <begin position="5"/>
        <end position="68"/>
    </location>
</feature>
<evidence type="ECO:0000256" key="5">
    <source>
        <dbReference type="ARBA" id="ARBA00022490"/>
    </source>
</evidence>
<organism evidence="12 13">
    <name type="scientific">Candida oxycetoniae</name>
    <dbReference type="NCBI Taxonomy" id="497107"/>
    <lineage>
        <taxon>Eukaryota</taxon>
        <taxon>Fungi</taxon>
        <taxon>Dikarya</taxon>
        <taxon>Ascomycota</taxon>
        <taxon>Saccharomycotina</taxon>
        <taxon>Pichiomycetes</taxon>
        <taxon>Debaryomycetaceae</taxon>
        <taxon>Candida/Lodderomyces clade</taxon>
        <taxon>Candida</taxon>
    </lineage>
</organism>
<dbReference type="PANTHER" id="PTHR22814">
    <property type="entry name" value="COPPER TRANSPORT PROTEIN ATOX1-RELATED"/>
    <property type="match status" value="1"/>
</dbReference>
<dbReference type="PANTHER" id="PTHR22814:SF287">
    <property type="entry name" value="COPPER TRANSPORT PROTEIN ATX1"/>
    <property type="match status" value="1"/>
</dbReference>
<dbReference type="GeneID" id="73379039"/>
<evidence type="ECO:0000313" key="12">
    <source>
        <dbReference type="EMBL" id="KAI3405815.1"/>
    </source>
</evidence>
<keyword evidence="6" id="KW-0479">Metal-binding</keyword>
<name>A0AAI9WZE0_9ASCO</name>
<evidence type="ECO:0000256" key="9">
    <source>
        <dbReference type="ARBA" id="ARBA00023186"/>
    </source>
</evidence>
<sequence>MSVDPFEIVFAVPMECGACVESISQALKPLEGVTKFDIDLNKNLVTTEGTIPPSSIVRAIQKTGRDAIIRGTGKPDSAAVCILESFDEKDFKQPVKGLARIVEVSDGNSIIDLTVNGLPRGVYYPSIRCSGNISQGALSTGGIFYKLDAIKVDQPSNLTTTINSIGAALISNNNNEELFFGQSFLSAKLSVNELIGRSIVLSRLQDKVTSDSLCGVIARSAGAWENDKQVCSCSGKTVWQERTDAIARGVAV</sequence>
<evidence type="ECO:0000256" key="6">
    <source>
        <dbReference type="ARBA" id="ARBA00022723"/>
    </source>
</evidence>
<evidence type="ECO:0000256" key="3">
    <source>
        <dbReference type="ARBA" id="ARBA00010636"/>
    </source>
</evidence>
<dbReference type="EMBL" id="JAHUZD010000027">
    <property type="protein sequence ID" value="KAI3405815.1"/>
    <property type="molecule type" value="Genomic_DNA"/>
</dbReference>
<dbReference type="Pfam" id="PF00403">
    <property type="entry name" value="HMA"/>
    <property type="match status" value="1"/>
</dbReference>
<comment type="similarity">
    <text evidence="3">Belongs to the CCS1 family.</text>
</comment>
<reference evidence="12" key="1">
    <citation type="journal article" date="2022" name="DNA Res.">
        <title>Genome analysis of five recently described species of the CUG-Ser clade uncovers Candida theae as a new hybrid lineage with pathogenic potential in the Candida parapsilosis species complex.</title>
        <authorList>
            <person name="Mixao V."/>
            <person name="Del Olmo V."/>
            <person name="Hegedusova E."/>
            <person name="Saus E."/>
            <person name="Pryszcz L."/>
            <person name="Cillingova A."/>
            <person name="Nosek J."/>
            <person name="Gabaldon T."/>
        </authorList>
    </citation>
    <scope>NUCLEOTIDE SEQUENCE</scope>
    <source>
        <strain evidence="12">CBS 10844</strain>
    </source>
</reference>
<dbReference type="SUPFAM" id="SSF49329">
    <property type="entry name" value="Cu,Zn superoxide dismutase-like"/>
    <property type="match status" value="1"/>
</dbReference>
<dbReference type="CDD" id="cd00371">
    <property type="entry name" value="HMA"/>
    <property type="match status" value="1"/>
</dbReference>
<proteinExistence type="inferred from homology"/>
<keyword evidence="9" id="KW-0143">Chaperone</keyword>
<evidence type="ECO:0000256" key="10">
    <source>
        <dbReference type="ARBA" id="ARBA00058842"/>
    </source>
</evidence>
<dbReference type="InterPro" id="IPR036423">
    <property type="entry name" value="SOD-like_Cu/Zn_dom_sf"/>
</dbReference>
<evidence type="ECO:0000256" key="1">
    <source>
        <dbReference type="ARBA" id="ARBA00001973"/>
    </source>
</evidence>